<protein>
    <submittedName>
        <fullName evidence="1">7121_t:CDS:1</fullName>
    </submittedName>
</protein>
<gene>
    <name evidence="1" type="ORF">SCALOS_LOCUS8113</name>
</gene>
<reference evidence="1" key="1">
    <citation type="submission" date="2021-06" db="EMBL/GenBank/DDBJ databases">
        <authorList>
            <person name="Kallberg Y."/>
            <person name="Tangrot J."/>
            <person name="Rosling A."/>
        </authorList>
    </citation>
    <scope>NUCLEOTIDE SEQUENCE</scope>
    <source>
        <strain evidence="1">AU212A</strain>
    </source>
</reference>
<dbReference type="EMBL" id="CAJVPM010020469">
    <property type="protein sequence ID" value="CAG8635167.1"/>
    <property type="molecule type" value="Genomic_DNA"/>
</dbReference>
<comment type="caution">
    <text evidence="1">The sequence shown here is derived from an EMBL/GenBank/DDBJ whole genome shotgun (WGS) entry which is preliminary data.</text>
</comment>
<evidence type="ECO:0000313" key="2">
    <source>
        <dbReference type="Proteomes" id="UP000789860"/>
    </source>
</evidence>
<dbReference type="Proteomes" id="UP000789860">
    <property type="component" value="Unassembled WGS sequence"/>
</dbReference>
<proteinExistence type="predicted"/>
<keyword evidence="2" id="KW-1185">Reference proteome</keyword>
<sequence>QTHQIKELKKRIARLLTADATVELIFTKLHPKYHKPIKSKKKLHAHNEEHDLQLGDKVVIKSSRPYSKTKRFLVIKKEN</sequence>
<name>A0ACA9N833_9GLOM</name>
<organism evidence="1 2">
    <name type="scientific">Scutellospora calospora</name>
    <dbReference type="NCBI Taxonomy" id="85575"/>
    <lineage>
        <taxon>Eukaryota</taxon>
        <taxon>Fungi</taxon>
        <taxon>Fungi incertae sedis</taxon>
        <taxon>Mucoromycota</taxon>
        <taxon>Glomeromycotina</taxon>
        <taxon>Glomeromycetes</taxon>
        <taxon>Diversisporales</taxon>
        <taxon>Gigasporaceae</taxon>
        <taxon>Scutellospora</taxon>
    </lineage>
</organism>
<evidence type="ECO:0000313" key="1">
    <source>
        <dbReference type="EMBL" id="CAG8635167.1"/>
    </source>
</evidence>
<accession>A0ACA9N833</accession>
<feature type="non-terminal residue" evidence="1">
    <location>
        <position position="1"/>
    </location>
</feature>